<evidence type="ECO:0000256" key="1">
    <source>
        <dbReference type="ARBA" id="ARBA00021843"/>
    </source>
</evidence>
<dbReference type="AlphaFoldDB" id="A0A2N5CMF4"/>
<dbReference type="Proteomes" id="UP000234483">
    <property type="component" value="Unassembled WGS sequence"/>
</dbReference>
<dbReference type="Proteomes" id="UP000281192">
    <property type="component" value="Chromosome"/>
</dbReference>
<dbReference type="EMBL" id="CP026100">
    <property type="protein sequence ID" value="AYV44827.1"/>
    <property type="molecule type" value="Genomic_DNA"/>
</dbReference>
<gene>
    <name evidence="3" type="ORF">C1707_00310</name>
    <name evidence="4" type="ORF">CFHF_23425</name>
</gene>
<protein>
    <recommendedName>
        <fullName evidence="1">Proline iminopeptidase</fullName>
    </recommendedName>
</protein>
<evidence type="ECO:0000313" key="5">
    <source>
        <dbReference type="Proteomes" id="UP000234483"/>
    </source>
</evidence>
<feature type="domain" description="AB hydrolase-1" evidence="2">
    <location>
        <begin position="76"/>
        <end position="341"/>
    </location>
</feature>
<dbReference type="Gene3D" id="3.40.50.1820">
    <property type="entry name" value="alpha/beta hydrolase"/>
    <property type="match status" value="2"/>
</dbReference>
<dbReference type="SUPFAM" id="SSF53474">
    <property type="entry name" value="alpha/beta-Hydrolases"/>
    <property type="match status" value="1"/>
</dbReference>
<reference evidence="3 6" key="2">
    <citation type="submission" date="2018-01" db="EMBL/GenBank/DDBJ databases">
        <title>Complete genome sequence of Caulobacter flavus RHGG3.</title>
        <authorList>
            <person name="Yang E."/>
        </authorList>
    </citation>
    <scope>NUCLEOTIDE SEQUENCE [LARGE SCALE GENOMIC DNA]</scope>
    <source>
        <strain evidence="3 6">RHGG3</strain>
    </source>
</reference>
<dbReference type="Pfam" id="PF12697">
    <property type="entry name" value="Abhydrolase_6"/>
    <property type="match status" value="1"/>
</dbReference>
<name>A0A2N5CMF4_9CAUL</name>
<accession>A0A2N5CMF4</accession>
<dbReference type="KEGG" id="cfh:C1707_00310"/>
<sequence length="381" mass="42151">MSKLKTWLRLGAVGVAAVSIAVVGGAAATRGFLQHQTAERLRIDAKDGIQEAGFVKLPSGEQWVVVRGENVDNPVLLVVHGGGVPTSLFAEDFKSWEKDFTVVHWDRRDHGKSLARAGGKIDPNQGVDSFVTDGIALAEHLKGRLHKPRIALLGWSWGSRVSLTMAQKRPDLFSVYVGTGQAVDNDARDRHVYDHMLAVAKTGKHPELLAKLTAFGPPPYDPPSRWKEIDALEPVYLKTEGPKKTEGQIYRQALAMPDWSLKDLITHKDAGRIIRRQRSLAVYKANQFWKAAPLGQDFVLPMVIIQGEYDHPDFVRPWFDGLRAPGKELVILPNTGHAAIQMQSVRFGQALHDHVLPLARAWEYGRPADTPTAPPVVKPVE</sequence>
<evidence type="ECO:0000313" key="6">
    <source>
        <dbReference type="Proteomes" id="UP000281192"/>
    </source>
</evidence>
<dbReference type="RefSeq" id="WP_101715339.1">
    <property type="nucleotide sequence ID" value="NZ_CP026100.1"/>
</dbReference>
<dbReference type="GO" id="GO:0004177">
    <property type="term" value="F:aminopeptidase activity"/>
    <property type="evidence" value="ECO:0007669"/>
    <property type="project" value="UniProtKB-EC"/>
</dbReference>
<dbReference type="GO" id="GO:0006508">
    <property type="term" value="P:proteolysis"/>
    <property type="evidence" value="ECO:0007669"/>
    <property type="project" value="InterPro"/>
</dbReference>
<evidence type="ECO:0000313" key="3">
    <source>
        <dbReference type="EMBL" id="AYV44827.1"/>
    </source>
</evidence>
<proteinExistence type="predicted"/>
<reference evidence="4 5" key="1">
    <citation type="submission" date="2017-12" db="EMBL/GenBank/DDBJ databases">
        <title>The genome sequence of Caulobacter flavus CGMCC1 15093.</title>
        <authorList>
            <person name="Gao J."/>
            <person name="Mao X."/>
            <person name="Sun J."/>
        </authorList>
    </citation>
    <scope>NUCLEOTIDE SEQUENCE [LARGE SCALE GENOMIC DNA]</scope>
    <source>
        <strain evidence="4 5">CGMCC1 15093</strain>
    </source>
</reference>
<dbReference type="InterPro" id="IPR029058">
    <property type="entry name" value="AB_hydrolase_fold"/>
</dbReference>
<dbReference type="EMBL" id="PJRQ01000047">
    <property type="protein sequence ID" value="PLR07167.1"/>
    <property type="molecule type" value="Genomic_DNA"/>
</dbReference>
<dbReference type="PANTHER" id="PTHR43722">
    <property type="entry name" value="PROLINE IMINOPEPTIDASE"/>
    <property type="match status" value="1"/>
</dbReference>
<dbReference type="OrthoDB" id="9796770at2"/>
<dbReference type="PANTHER" id="PTHR43722:SF1">
    <property type="entry name" value="PROLINE IMINOPEPTIDASE"/>
    <property type="match status" value="1"/>
</dbReference>
<dbReference type="GO" id="GO:0005737">
    <property type="term" value="C:cytoplasm"/>
    <property type="evidence" value="ECO:0007669"/>
    <property type="project" value="InterPro"/>
</dbReference>
<dbReference type="InterPro" id="IPR000073">
    <property type="entry name" value="AB_hydrolase_1"/>
</dbReference>
<evidence type="ECO:0000313" key="4">
    <source>
        <dbReference type="EMBL" id="PLR07167.1"/>
    </source>
</evidence>
<dbReference type="InterPro" id="IPR005944">
    <property type="entry name" value="Pro_iminopeptidase"/>
</dbReference>
<organism evidence="4 5">
    <name type="scientific">Caulobacter flavus</name>
    <dbReference type="NCBI Taxonomy" id="1679497"/>
    <lineage>
        <taxon>Bacteria</taxon>
        <taxon>Pseudomonadati</taxon>
        <taxon>Pseudomonadota</taxon>
        <taxon>Alphaproteobacteria</taxon>
        <taxon>Caulobacterales</taxon>
        <taxon>Caulobacteraceae</taxon>
        <taxon>Caulobacter</taxon>
    </lineage>
</organism>
<evidence type="ECO:0000259" key="2">
    <source>
        <dbReference type="Pfam" id="PF12697"/>
    </source>
</evidence>
<keyword evidence="6" id="KW-1185">Reference proteome</keyword>